<proteinExistence type="predicted"/>
<sequence>MSEVKLPLSDSKLSDGAYLFMLGEKYLKAQVEVLNQEAIVYPPRYYQVTAQLEELEPLLRKVKESKVNAFSYHASPDYPVMKDKPKKALILVIGFIIGVILSTLIILFASVIQTVERYNEEKSNIYWCWWLCKSVLDSLDDSQYEFCGFIDNFKPEGATHLGYPIFAKTIDEFKERNNYSFSLVLAIIATVWKNT</sequence>
<dbReference type="AlphaFoldDB" id="A0A3S4UNG5"/>
<dbReference type="SUPFAM" id="SSF160355">
    <property type="entry name" value="Bacterial polysaccharide co-polymerase-like"/>
    <property type="match status" value="1"/>
</dbReference>
<dbReference type="STRING" id="758.GCA_000730685_00445"/>
<protein>
    <submittedName>
        <fullName evidence="2">Polysaccharide antigen chain regulator</fullName>
    </submittedName>
</protein>
<gene>
    <name evidence="2" type="primary">wzzB</name>
    <name evidence="2" type="ORF">NCTC8284_01154</name>
</gene>
<name>A0A3S4UNG5_9PAST</name>
<keyword evidence="1" id="KW-0812">Transmembrane</keyword>
<dbReference type="Gene3D" id="3.30.1890.10">
    <property type="entry name" value="FepE-like"/>
    <property type="match status" value="1"/>
</dbReference>
<evidence type="ECO:0000256" key="1">
    <source>
        <dbReference type="SAM" id="Phobius"/>
    </source>
</evidence>
<dbReference type="EMBL" id="LR134405">
    <property type="protein sequence ID" value="VEH65998.1"/>
    <property type="molecule type" value="Genomic_DNA"/>
</dbReference>
<dbReference type="KEGG" id="rpne:NCTC8284_01154"/>
<organism evidence="2 3">
    <name type="scientific">Rodentibacter pneumotropicus</name>
    <dbReference type="NCBI Taxonomy" id="758"/>
    <lineage>
        <taxon>Bacteria</taxon>
        <taxon>Pseudomonadati</taxon>
        <taxon>Pseudomonadota</taxon>
        <taxon>Gammaproteobacteria</taxon>
        <taxon>Pasteurellales</taxon>
        <taxon>Pasteurellaceae</taxon>
        <taxon>Rodentibacter</taxon>
    </lineage>
</organism>
<evidence type="ECO:0000313" key="3">
    <source>
        <dbReference type="Proteomes" id="UP000278733"/>
    </source>
</evidence>
<evidence type="ECO:0000313" key="2">
    <source>
        <dbReference type="EMBL" id="VEH65998.1"/>
    </source>
</evidence>
<keyword evidence="1" id="KW-0472">Membrane</keyword>
<dbReference type="Proteomes" id="UP000278733">
    <property type="component" value="Chromosome"/>
</dbReference>
<keyword evidence="1" id="KW-1133">Transmembrane helix</keyword>
<accession>A0A3S4UNG5</accession>
<feature type="transmembrane region" description="Helical" evidence="1">
    <location>
        <begin position="88"/>
        <end position="112"/>
    </location>
</feature>
<reference evidence="2 3" key="1">
    <citation type="submission" date="2018-12" db="EMBL/GenBank/DDBJ databases">
        <authorList>
            <consortium name="Pathogen Informatics"/>
        </authorList>
    </citation>
    <scope>NUCLEOTIDE SEQUENCE [LARGE SCALE GENOMIC DNA]</scope>
    <source>
        <strain evidence="2 3">NCTC8284</strain>
    </source>
</reference>